<evidence type="ECO:0000256" key="9">
    <source>
        <dbReference type="ARBA" id="ARBA00023242"/>
    </source>
</evidence>
<feature type="region of interest" description="Disordered" evidence="10">
    <location>
        <begin position="344"/>
        <end position="498"/>
    </location>
</feature>
<feature type="region of interest" description="Disordered" evidence="10">
    <location>
        <begin position="137"/>
        <end position="266"/>
    </location>
</feature>
<dbReference type="PROSITE" id="PS50048">
    <property type="entry name" value="ZN2_CY6_FUNGAL_2"/>
    <property type="match status" value="1"/>
</dbReference>
<feature type="region of interest" description="Disordered" evidence="10">
    <location>
        <begin position="1"/>
        <end position="73"/>
    </location>
</feature>
<dbReference type="AlphaFoldDB" id="A0A6A6NPS1"/>
<keyword evidence="9" id="KW-0539">Nucleus</keyword>
<keyword evidence="13" id="KW-1185">Reference proteome</keyword>
<dbReference type="Pfam" id="PF24990">
    <property type="entry name" value="PAS_13"/>
    <property type="match status" value="2"/>
</dbReference>
<feature type="compositionally biased region" description="Gly residues" evidence="10">
    <location>
        <begin position="770"/>
        <end position="787"/>
    </location>
</feature>
<proteinExistence type="inferred from homology"/>
<evidence type="ECO:0000313" key="12">
    <source>
        <dbReference type="EMBL" id="KAF2453721.1"/>
    </source>
</evidence>
<comment type="subcellular location">
    <subcellularLocation>
        <location evidence="1">Nucleus</location>
    </subcellularLocation>
</comment>
<evidence type="ECO:0000256" key="4">
    <source>
        <dbReference type="ARBA" id="ARBA00022723"/>
    </source>
</evidence>
<dbReference type="SUPFAM" id="SSF57701">
    <property type="entry name" value="Zn2/Cys6 DNA-binding domain"/>
    <property type="match status" value="1"/>
</dbReference>
<feature type="region of interest" description="Disordered" evidence="10">
    <location>
        <begin position="731"/>
        <end position="814"/>
    </location>
</feature>
<feature type="compositionally biased region" description="Low complexity" evidence="10">
    <location>
        <begin position="18"/>
        <end position="41"/>
    </location>
</feature>
<feature type="compositionally biased region" description="Polar residues" evidence="10">
    <location>
        <begin position="353"/>
        <end position="372"/>
    </location>
</feature>
<evidence type="ECO:0000256" key="3">
    <source>
        <dbReference type="ARBA" id="ARBA00022432"/>
    </source>
</evidence>
<feature type="compositionally biased region" description="Gly residues" evidence="10">
    <location>
        <begin position="409"/>
        <end position="421"/>
    </location>
</feature>
<feature type="compositionally biased region" description="Pro residues" evidence="10">
    <location>
        <begin position="237"/>
        <end position="253"/>
    </location>
</feature>
<dbReference type="Proteomes" id="UP000799766">
    <property type="component" value="Unassembled WGS sequence"/>
</dbReference>
<keyword evidence="8" id="KW-0804">Transcription</keyword>
<reference evidence="12" key="1">
    <citation type="journal article" date="2020" name="Stud. Mycol.">
        <title>101 Dothideomycetes genomes: a test case for predicting lifestyles and emergence of pathogens.</title>
        <authorList>
            <person name="Haridas S."/>
            <person name="Albert R."/>
            <person name="Binder M."/>
            <person name="Bloem J."/>
            <person name="Labutti K."/>
            <person name="Salamov A."/>
            <person name="Andreopoulos B."/>
            <person name="Baker S."/>
            <person name="Barry K."/>
            <person name="Bills G."/>
            <person name="Bluhm B."/>
            <person name="Cannon C."/>
            <person name="Castanera R."/>
            <person name="Culley D."/>
            <person name="Daum C."/>
            <person name="Ezra D."/>
            <person name="Gonzalez J."/>
            <person name="Henrissat B."/>
            <person name="Kuo A."/>
            <person name="Liang C."/>
            <person name="Lipzen A."/>
            <person name="Lutzoni F."/>
            <person name="Magnuson J."/>
            <person name="Mondo S."/>
            <person name="Nolan M."/>
            <person name="Ohm R."/>
            <person name="Pangilinan J."/>
            <person name="Park H.-J."/>
            <person name="Ramirez L."/>
            <person name="Alfaro M."/>
            <person name="Sun H."/>
            <person name="Tritt A."/>
            <person name="Yoshinaga Y."/>
            <person name="Zwiers L.-H."/>
            <person name="Turgeon B."/>
            <person name="Goodwin S."/>
            <person name="Spatafora J."/>
            <person name="Crous P."/>
            <person name="Grigoriev I."/>
        </authorList>
    </citation>
    <scope>NUCLEOTIDE SEQUENCE</scope>
    <source>
        <strain evidence="12">ATCC 16933</strain>
    </source>
</reference>
<keyword evidence="6" id="KW-0805">Transcription regulation</keyword>
<dbReference type="InterPro" id="IPR056751">
    <property type="entry name" value="PAS_13"/>
</dbReference>
<feature type="compositionally biased region" description="Polar residues" evidence="10">
    <location>
        <begin position="479"/>
        <end position="490"/>
    </location>
</feature>
<dbReference type="GO" id="GO:0000977">
    <property type="term" value="F:RNA polymerase II transcription regulatory region sequence-specific DNA binding"/>
    <property type="evidence" value="ECO:0007669"/>
    <property type="project" value="TreeGrafter"/>
</dbReference>
<feature type="domain" description="Zn(2)-C6 fungal-type" evidence="11">
    <location>
        <begin position="79"/>
        <end position="108"/>
    </location>
</feature>
<dbReference type="EMBL" id="MU001695">
    <property type="protein sequence ID" value="KAF2453721.1"/>
    <property type="molecule type" value="Genomic_DNA"/>
</dbReference>
<comment type="similarity">
    <text evidence="2">Belongs to the ERT1/acuK family.</text>
</comment>
<dbReference type="PANTHER" id="PTHR47659">
    <property type="entry name" value="ZN(II)2CYS6 TRANSCRIPTION FACTOR (EUROFUNG)-RELATED"/>
    <property type="match status" value="1"/>
</dbReference>
<dbReference type="SMART" id="SM00066">
    <property type="entry name" value="GAL4"/>
    <property type="match status" value="1"/>
</dbReference>
<feature type="compositionally biased region" description="Low complexity" evidence="10">
    <location>
        <begin position="422"/>
        <end position="448"/>
    </location>
</feature>
<dbReference type="InterPro" id="IPR050335">
    <property type="entry name" value="ERT1_acuK_gluconeogen_tf"/>
</dbReference>
<organism evidence="12 13">
    <name type="scientific">Lineolata rhizophorae</name>
    <dbReference type="NCBI Taxonomy" id="578093"/>
    <lineage>
        <taxon>Eukaryota</taxon>
        <taxon>Fungi</taxon>
        <taxon>Dikarya</taxon>
        <taxon>Ascomycota</taxon>
        <taxon>Pezizomycotina</taxon>
        <taxon>Dothideomycetes</taxon>
        <taxon>Dothideomycetes incertae sedis</taxon>
        <taxon>Lineolatales</taxon>
        <taxon>Lineolataceae</taxon>
        <taxon>Lineolata</taxon>
    </lineage>
</organism>
<feature type="compositionally biased region" description="Low complexity" evidence="10">
    <location>
        <begin position="671"/>
        <end position="680"/>
    </location>
</feature>
<evidence type="ECO:0000256" key="7">
    <source>
        <dbReference type="ARBA" id="ARBA00023125"/>
    </source>
</evidence>
<feature type="compositionally biased region" description="Low complexity" evidence="10">
    <location>
        <begin position="159"/>
        <end position="173"/>
    </location>
</feature>
<feature type="compositionally biased region" description="Pro residues" evidence="10">
    <location>
        <begin position="449"/>
        <end position="460"/>
    </location>
</feature>
<evidence type="ECO:0000256" key="1">
    <source>
        <dbReference type="ARBA" id="ARBA00004123"/>
    </source>
</evidence>
<dbReference type="GO" id="GO:0000981">
    <property type="term" value="F:DNA-binding transcription factor activity, RNA polymerase II-specific"/>
    <property type="evidence" value="ECO:0007669"/>
    <property type="project" value="InterPro"/>
</dbReference>
<gene>
    <name evidence="12" type="ORF">BDY21DRAFT_424169</name>
</gene>
<keyword evidence="4" id="KW-0479">Metal-binding</keyword>
<feature type="compositionally biased region" description="Gly residues" evidence="10">
    <location>
        <begin position="799"/>
        <end position="814"/>
    </location>
</feature>
<dbReference type="GO" id="GO:0009267">
    <property type="term" value="P:cellular response to starvation"/>
    <property type="evidence" value="ECO:0007669"/>
    <property type="project" value="TreeGrafter"/>
</dbReference>
<feature type="compositionally biased region" description="Basic and acidic residues" evidence="10">
    <location>
        <begin position="744"/>
        <end position="761"/>
    </location>
</feature>
<dbReference type="InterPro" id="IPR001138">
    <property type="entry name" value="Zn2Cys6_DnaBD"/>
</dbReference>
<dbReference type="OrthoDB" id="2538135at2759"/>
<evidence type="ECO:0000256" key="5">
    <source>
        <dbReference type="ARBA" id="ARBA00022833"/>
    </source>
</evidence>
<evidence type="ECO:0000313" key="13">
    <source>
        <dbReference type="Proteomes" id="UP000799766"/>
    </source>
</evidence>
<dbReference type="GO" id="GO:0006094">
    <property type="term" value="P:gluconeogenesis"/>
    <property type="evidence" value="ECO:0007669"/>
    <property type="project" value="UniProtKB-KW"/>
</dbReference>
<sequence length="886" mass="91547">MADAASLDDAVGPGGGRRATSTASASASASVSVEGVARSESPSAMPPVAAAEQQRKPAGAQKANAKDPLRPRRKKARRACFACQRAHLTCGDERPCKRCIKRGLQDQCQDGVRKKAKYLHDAPPEALMPGMGGAFMNHLHHHQQSPNGQSHHGNGAGLNGAAQAQQQQHMQGPGTPGSVANMHYFGQNQPGPFNIYPQTPTQTSMGPPPPPQPPHSLSDSAAAGILSGSFGSQASPLSPPQASPGLPPPPPGSSGPGGPAASQAALPFNPADPAIFNLDITSLNFDNHYGALEFGMLGQMAGQAGETPPGDASGVAPGHLAGQFGAGGAGYADGHMSGIMFGPDPAAGAADWQTHSRQGSTAQQGGQMHTPQGTAMDMGGGGGFTIGAGPASLASASPGSATQDLYEGLFGGQPGQGGGQLYGSPGPQHQPHPQQHTPVQQHQRLPSTQQPPPPPPPPRTPSSATQKPGPQWGSREGKSQTLAALQAQSRASHKRRRETTEIYENVKQPYSYTAGFHSLLRMLQRRFDRAKTLRIARALSAIRPSFLACTRTLNRSDLVFMEQGFQRSLWEHEEYINATSTPTLICRRTGEIATANIEFSILTGWKKDVLTGKERNLNVNTGHDGYYASSGGSDAPWPAGIADMTSDSHASAAVTPAPGQPGGGAPGGGSQQQSQQQQRSQPVFLAELLDDDSVIRFYEDFASLAFSDSRGVAQHPCRLLKYRTQQDVEALGQQQQQQQQRRRTAVEVQDRGGVGEDEKGGVRGPPNGEGMAGGAGANGAANGGGRRASGAGRSAKKGVGSGASGSSSAGGGGVAAAGMGSGGPVAAGAVAGETAAVPNNIDSLGEGTGKVDCMCIWTVKRDIFEVPMMIVINFLPVLDPVQPARS</sequence>
<evidence type="ECO:0000256" key="2">
    <source>
        <dbReference type="ARBA" id="ARBA00010855"/>
    </source>
</evidence>
<evidence type="ECO:0000256" key="8">
    <source>
        <dbReference type="ARBA" id="ARBA00023163"/>
    </source>
</evidence>
<protein>
    <recommendedName>
        <fullName evidence="11">Zn(2)-C6 fungal-type domain-containing protein</fullName>
    </recommendedName>
</protein>
<name>A0A6A6NPS1_9PEZI</name>
<feature type="region of interest" description="Disordered" evidence="10">
    <location>
        <begin position="638"/>
        <end position="680"/>
    </location>
</feature>
<evidence type="ECO:0000256" key="6">
    <source>
        <dbReference type="ARBA" id="ARBA00023015"/>
    </source>
</evidence>
<evidence type="ECO:0000259" key="11">
    <source>
        <dbReference type="PROSITE" id="PS50048"/>
    </source>
</evidence>
<dbReference type="GO" id="GO:0008270">
    <property type="term" value="F:zinc ion binding"/>
    <property type="evidence" value="ECO:0007669"/>
    <property type="project" value="InterPro"/>
</dbReference>
<dbReference type="CDD" id="cd00067">
    <property type="entry name" value="GAL4"/>
    <property type="match status" value="1"/>
</dbReference>
<feature type="compositionally biased region" description="Gly residues" evidence="10">
    <location>
        <begin position="660"/>
        <end position="670"/>
    </location>
</feature>
<keyword evidence="5" id="KW-0862">Zinc</keyword>
<dbReference type="PANTHER" id="PTHR47659:SF1">
    <property type="entry name" value="TRANSCRIPTION ACTIVATOR OF GLUCONEOGENESIS ERT1"/>
    <property type="match status" value="1"/>
</dbReference>
<feature type="compositionally biased region" description="Low complexity" evidence="10">
    <location>
        <begin position="387"/>
        <end position="401"/>
    </location>
</feature>
<dbReference type="GO" id="GO:0005634">
    <property type="term" value="C:nucleus"/>
    <property type="evidence" value="ECO:0007669"/>
    <property type="project" value="UniProtKB-SubCell"/>
</dbReference>
<dbReference type="InterPro" id="IPR036864">
    <property type="entry name" value="Zn2-C6_fun-type_DNA-bd_sf"/>
</dbReference>
<evidence type="ECO:0000256" key="10">
    <source>
        <dbReference type="SAM" id="MobiDB-lite"/>
    </source>
</evidence>
<accession>A0A6A6NPS1</accession>
<keyword evidence="7" id="KW-0238">DNA-binding</keyword>
<keyword evidence="3" id="KW-0312">Gluconeogenesis</keyword>